<dbReference type="SUPFAM" id="SSF48317">
    <property type="entry name" value="Acid phosphatase/Vanadium-dependent haloperoxidase"/>
    <property type="match status" value="1"/>
</dbReference>
<feature type="transmembrane region" description="Helical" evidence="1">
    <location>
        <begin position="217"/>
        <end position="235"/>
    </location>
</feature>
<evidence type="ECO:0000313" key="3">
    <source>
        <dbReference type="EMBL" id="AOV16418.1"/>
    </source>
</evidence>
<feature type="domain" description="Phosphatidic acid phosphatase type 2/haloperoxidase" evidence="2">
    <location>
        <begin position="86"/>
        <end position="199"/>
    </location>
</feature>
<dbReference type="InterPro" id="IPR000326">
    <property type="entry name" value="PAP2/HPO"/>
</dbReference>
<dbReference type="KEGG" id="aaeo:BJI67_04450"/>
<evidence type="ECO:0000313" key="4">
    <source>
        <dbReference type="Proteomes" id="UP000095342"/>
    </source>
</evidence>
<keyword evidence="1" id="KW-0812">Transmembrane</keyword>
<dbReference type="EMBL" id="CP017448">
    <property type="protein sequence ID" value="AOV16418.1"/>
    <property type="molecule type" value="Genomic_DNA"/>
</dbReference>
<keyword evidence="1" id="KW-1133">Transmembrane helix</keyword>
<organism evidence="3 4">
    <name type="scientific">Acidihalobacter aeolianus</name>
    <dbReference type="NCBI Taxonomy" id="2792603"/>
    <lineage>
        <taxon>Bacteria</taxon>
        <taxon>Pseudomonadati</taxon>
        <taxon>Pseudomonadota</taxon>
        <taxon>Gammaproteobacteria</taxon>
        <taxon>Chromatiales</taxon>
        <taxon>Ectothiorhodospiraceae</taxon>
        <taxon>Acidihalobacter</taxon>
    </lineage>
</organism>
<feature type="transmembrane region" description="Helical" evidence="1">
    <location>
        <begin position="20"/>
        <end position="38"/>
    </location>
</feature>
<dbReference type="InterPro" id="IPR036938">
    <property type="entry name" value="PAP2/HPO_sf"/>
</dbReference>
<sequence length="264" mass="28452">MTGVPRATVDEYPVPHTGAWGWAPPLAALLLGALIGALGANARVFEWINRLPEYTGDALWANLTMFGDTVLAFALVLPWARRRPDVVWAVFLAALPATLWVDVLKPLLHHPRPAALLPPDLVHVIGPRLLANSFPSGHTTTIFVLAGVLALSRSGAGWRTACLGFAVLIGASRSAVGAHWPLDELGGAFGGWLSAWAGVAWARRWHWGLRPWPHRSFTALLVVCALALFFYDGGYAQARPLLYLLATALLVGTAADWIQARRAG</sequence>
<feature type="transmembrane region" description="Helical" evidence="1">
    <location>
        <begin position="59"/>
        <end position="80"/>
    </location>
</feature>
<dbReference type="Proteomes" id="UP000095342">
    <property type="component" value="Chromosome"/>
</dbReference>
<proteinExistence type="predicted"/>
<evidence type="ECO:0000256" key="1">
    <source>
        <dbReference type="SAM" id="Phobius"/>
    </source>
</evidence>
<dbReference type="SMART" id="SM00014">
    <property type="entry name" value="acidPPc"/>
    <property type="match status" value="1"/>
</dbReference>
<dbReference type="Gene3D" id="1.20.144.10">
    <property type="entry name" value="Phosphatidic acid phosphatase type 2/haloperoxidase"/>
    <property type="match status" value="1"/>
</dbReference>
<accession>A0A1D8K636</accession>
<keyword evidence="4" id="KW-1185">Reference proteome</keyword>
<evidence type="ECO:0000259" key="2">
    <source>
        <dbReference type="SMART" id="SM00014"/>
    </source>
</evidence>
<dbReference type="RefSeq" id="WP_070072010.1">
    <property type="nucleotide sequence ID" value="NZ_CP017448.1"/>
</dbReference>
<dbReference type="Pfam" id="PF01569">
    <property type="entry name" value="PAP2"/>
    <property type="match status" value="1"/>
</dbReference>
<dbReference type="AlphaFoldDB" id="A0A1D8K636"/>
<feature type="transmembrane region" description="Helical" evidence="1">
    <location>
        <begin position="86"/>
        <end position="104"/>
    </location>
</feature>
<keyword evidence="1" id="KW-0472">Membrane</keyword>
<reference evidence="3 4" key="1">
    <citation type="submission" date="2016-09" db="EMBL/GenBank/DDBJ databases">
        <title>Acidihalobacter prosperus V6 (DSM14174).</title>
        <authorList>
            <person name="Khaleque H.N."/>
            <person name="Ramsay J.P."/>
            <person name="Murphy R.J.T."/>
            <person name="Kaksonen A.H."/>
            <person name="Boxall N.J."/>
            <person name="Watkin E.L.J."/>
        </authorList>
    </citation>
    <scope>NUCLEOTIDE SEQUENCE [LARGE SCALE GENOMIC DNA]</scope>
    <source>
        <strain evidence="3 4">V6</strain>
    </source>
</reference>
<name>A0A1D8K636_9GAMM</name>
<gene>
    <name evidence="3" type="ORF">BJI67_04450</name>
</gene>
<protein>
    <recommendedName>
        <fullName evidence="2">Phosphatidic acid phosphatase type 2/haloperoxidase domain-containing protein</fullName>
    </recommendedName>
</protein>
<feature type="transmembrane region" description="Helical" evidence="1">
    <location>
        <begin position="241"/>
        <end position="258"/>
    </location>
</feature>